<evidence type="ECO:0000313" key="8">
    <source>
        <dbReference type="Proteomes" id="UP000015101"/>
    </source>
</evidence>
<feature type="transmembrane region" description="Helical" evidence="5">
    <location>
        <begin position="90"/>
        <end position="114"/>
    </location>
</feature>
<dbReference type="PANTHER" id="PTHR19282:SF452">
    <property type="entry name" value="LD03691P"/>
    <property type="match status" value="1"/>
</dbReference>
<dbReference type="OMA" id="CTIWTAF"/>
<dbReference type="GeneID" id="20212508"/>
<dbReference type="KEGG" id="hro:HELRODRAFT_193067"/>
<gene>
    <name evidence="7" type="primary">20212508</name>
    <name evidence="6" type="ORF">HELRODRAFT_193067</name>
</gene>
<evidence type="ECO:0000256" key="1">
    <source>
        <dbReference type="ARBA" id="ARBA00004141"/>
    </source>
</evidence>
<dbReference type="InterPro" id="IPR018499">
    <property type="entry name" value="Tetraspanin/Peripherin"/>
</dbReference>
<protein>
    <recommendedName>
        <fullName evidence="9">Tetraspanin</fullName>
    </recommendedName>
</protein>
<dbReference type="EnsemblMetazoa" id="HelroT193067">
    <property type="protein sequence ID" value="HelroP193067"/>
    <property type="gene ID" value="HelroG193067"/>
</dbReference>
<dbReference type="Pfam" id="PF00335">
    <property type="entry name" value="Tetraspanin"/>
    <property type="match status" value="1"/>
</dbReference>
<feature type="transmembrane region" description="Helical" evidence="5">
    <location>
        <begin position="62"/>
        <end position="83"/>
    </location>
</feature>
<reference evidence="8" key="1">
    <citation type="submission" date="2012-12" db="EMBL/GenBank/DDBJ databases">
        <authorList>
            <person name="Hellsten U."/>
            <person name="Grimwood J."/>
            <person name="Chapman J.A."/>
            <person name="Shapiro H."/>
            <person name="Aerts A."/>
            <person name="Otillar R.P."/>
            <person name="Terry A.Y."/>
            <person name="Boore J.L."/>
            <person name="Simakov O."/>
            <person name="Marletaz F."/>
            <person name="Cho S.-J."/>
            <person name="Edsinger-Gonzales E."/>
            <person name="Havlak P."/>
            <person name="Kuo D.-H."/>
            <person name="Larsson T."/>
            <person name="Lv J."/>
            <person name="Arendt D."/>
            <person name="Savage R."/>
            <person name="Osoegawa K."/>
            <person name="de Jong P."/>
            <person name="Lindberg D.R."/>
            <person name="Seaver E.C."/>
            <person name="Weisblat D.A."/>
            <person name="Putnam N.H."/>
            <person name="Grigoriev I.V."/>
            <person name="Rokhsar D.S."/>
        </authorList>
    </citation>
    <scope>NUCLEOTIDE SEQUENCE</scope>
</reference>
<keyword evidence="8" id="KW-1185">Reference proteome</keyword>
<keyword evidence="4 5" id="KW-0472">Membrane</keyword>
<evidence type="ECO:0000256" key="4">
    <source>
        <dbReference type="ARBA" id="ARBA00023136"/>
    </source>
</evidence>
<dbReference type="eggNOG" id="KOG3882">
    <property type="taxonomic scope" value="Eukaryota"/>
</dbReference>
<reference evidence="6 8" key="2">
    <citation type="journal article" date="2013" name="Nature">
        <title>Insights into bilaterian evolution from three spiralian genomes.</title>
        <authorList>
            <person name="Simakov O."/>
            <person name="Marletaz F."/>
            <person name="Cho S.J."/>
            <person name="Edsinger-Gonzales E."/>
            <person name="Havlak P."/>
            <person name="Hellsten U."/>
            <person name="Kuo D.H."/>
            <person name="Larsson T."/>
            <person name="Lv J."/>
            <person name="Arendt D."/>
            <person name="Savage R."/>
            <person name="Osoegawa K."/>
            <person name="de Jong P."/>
            <person name="Grimwood J."/>
            <person name="Chapman J.A."/>
            <person name="Shapiro H."/>
            <person name="Aerts A."/>
            <person name="Otillar R.P."/>
            <person name="Terry A.Y."/>
            <person name="Boore J.L."/>
            <person name="Grigoriev I.V."/>
            <person name="Lindberg D.R."/>
            <person name="Seaver E.C."/>
            <person name="Weisblat D.A."/>
            <person name="Putnam N.H."/>
            <person name="Rokhsar D.S."/>
        </authorList>
    </citation>
    <scope>NUCLEOTIDE SEQUENCE</scope>
</reference>
<evidence type="ECO:0000313" key="6">
    <source>
        <dbReference type="EMBL" id="ESN98049.1"/>
    </source>
</evidence>
<feature type="transmembrane region" description="Helical" evidence="5">
    <location>
        <begin position="20"/>
        <end position="42"/>
    </location>
</feature>
<name>T1FUL2_HELRO</name>
<dbReference type="PANTHER" id="PTHR19282">
    <property type="entry name" value="TETRASPANIN"/>
    <property type="match status" value="1"/>
</dbReference>
<dbReference type="OrthoDB" id="438211at2759"/>
<organism evidence="7 8">
    <name type="scientific">Helobdella robusta</name>
    <name type="common">Californian leech</name>
    <dbReference type="NCBI Taxonomy" id="6412"/>
    <lineage>
        <taxon>Eukaryota</taxon>
        <taxon>Metazoa</taxon>
        <taxon>Spiralia</taxon>
        <taxon>Lophotrochozoa</taxon>
        <taxon>Annelida</taxon>
        <taxon>Clitellata</taxon>
        <taxon>Hirudinea</taxon>
        <taxon>Rhynchobdellida</taxon>
        <taxon>Glossiphoniidae</taxon>
        <taxon>Helobdella</taxon>
    </lineage>
</organism>
<dbReference type="AlphaFoldDB" id="T1FUL2"/>
<keyword evidence="2 5" id="KW-0812">Transmembrane</keyword>
<sequence>MAIKYSHFSTNSKRLRFFLIIFNAFFLILSIAIIIVGTILAAQKLQYVASVYGTQLIAGTCYITIATGCILFLISFIGVFGAIFFNRRLLLIYGVILGIVFILGLLGAVLALIFQFHVYGIVKIYMSESLLNTYGTQMDDPWNNFVTRSWDEIQQSLECCALDRRGWMIYRQTFWYRDLPGLQSFDKPYVPLSCCKRLKNGLYLDQMRCQFNAKGPPGLPPYLLKPRSAVFSNHDNDALNTQGCYAAGRDVLLSIARWKFRFQETSQIFIDKKHEGRRQDRLQQF</sequence>
<dbReference type="HOGENOM" id="CLU_105183_0_0_1"/>
<evidence type="ECO:0000256" key="5">
    <source>
        <dbReference type="SAM" id="Phobius"/>
    </source>
</evidence>
<dbReference type="GO" id="GO:0016020">
    <property type="term" value="C:membrane"/>
    <property type="evidence" value="ECO:0007669"/>
    <property type="project" value="UniProtKB-SubCell"/>
</dbReference>
<evidence type="ECO:0000313" key="7">
    <source>
        <dbReference type="EnsemblMetazoa" id="HelroP193067"/>
    </source>
</evidence>
<dbReference type="Proteomes" id="UP000015101">
    <property type="component" value="Unassembled WGS sequence"/>
</dbReference>
<dbReference type="Gene3D" id="1.10.1450.10">
    <property type="entry name" value="Tetraspanin"/>
    <property type="match status" value="1"/>
</dbReference>
<evidence type="ECO:0008006" key="9">
    <source>
        <dbReference type="Google" id="ProtNLM"/>
    </source>
</evidence>
<comment type="subcellular location">
    <subcellularLocation>
        <location evidence="1">Membrane</location>
        <topology evidence="1">Multi-pass membrane protein</topology>
    </subcellularLocation>
</comment>
<proteinExistence type="predicted"/>
<dbReference type="EMBL" id="KB097222">
    <property type="protein sequence ID" value="ESN98049.1"/>
    <property type="molecule type" value="Genomic_DNA"/>
</dbReference>
<dbReference type="EMBL" id="AMQM01005995">
    <property type="status" value="NOT_ANNOTATED_CDS"/>
    <property type="molecule type" value="Genomic_DNA"/>
</dbReference>
<dbReference type="PRINTS" id="PR00259">
    <property type="entry name" value="TMFOUR"/>
</dbReference>
<dbReference type="CTD" id="20212508"/>
<reference evidence="7" key="3">
    <citation type="submission" date="2015-06" db="UniProtKB">
        <authorList>
            <consortium name="EnsemblMetazoa"/>
        </authorList>
    </citation>
    <scope>IDENTIFICATION</scope>
</reference>
<keyword evidence="3 5" id="KW-1133">Transmembrane helix</keyword>
<dbReference type="InterPro" id="IPR008952">
    <property type="entry name" value="Tetraspanin_EC2_sf"/>
</dbReference>
<dbReference type="InParanoid" id="T1FUL2"/>
<evidence type="ECO:0000256" key="2">
    <source>
        <dbReference type="ARBA" id="ARBA00022692"/>
    </source>
</evidence>
<accession>T1FUL2</accession>
<dbReference type="RefSeq" id="XP_009023748.1">
    <property type="nucleotide sequence ID" value="XM_009025500.1"/>
</dbReference>
<evidence type="ECO:0000256" key="3">
    <source>
        <dbReference type="ARBA" id="ARBA00022989"/>
    </source>
</evidence>